<evidence type="ECO:0000313" key="3">
    <source>
        <dbReference type="Proteomes" id="UP000569732"/>
    </source>
</evidence>
<gene>
    <name evidence="2" type="ORF">H0A36_27840</name>
</gene>
<sequence>MNIEKGNAYKRIPHFIEKLQEIDKTQTTEPKKYLQRLRALARNELRFMGAENTSSKEKLKLNSIRSYLTDYKNAIKRLNIIHPKARKHIIALQKKYSKKHPELKQAFDSLSADLPELRSTYLELRDTLAANNCTEALRDLKKIQIEHPCFYYLKLDSGSTEVLKTQWTKQLQAKHSNVYTVSYERILAIVKDGFNSPNFTHLALALAFATGRRAIELLVGGDFKVVKGKNELTFTGQAKTKRDKEPEPYRIPVLPGVKASEVVKQFERFRKIDSVARFADIKDDHSKGLSSYDIVNRATASNLNKWTRFALRHNEHKNVKFTEYKRMESEGLADKERMFKDTRAIYVRACLDKYYSPKKGLTEEKYAANLLGHDEKDLSTQISYKGVSIDYDLPAWDETYEPEPLGYKVAGDQLNADHLEHYDDLIEQRRSKPMKRIHEWLKDYLNNPEKHGGELPAMLSRGAIRKACNANPKTVDEYLEVIEVEL</sequence>
<dbReference type="Pfam" id="PF16684">
    <property type="entry name" value="ResT-TelK_cat"/>
    <property type="match status" value="1"/>
</dbReference>
<accession>A0A853IH36</accession>
<evidence type="ECO:0000313" key="2">
    <source>
        <dbReference type="EMBL" id="NYZ69828.1"/>
    </source>
</evidence>
<feature type="domain" description="Telomere resolvase ResT/TelK catalytic" evidence="1">
    <location>
        <begin position="177"/>
        <end position="385"/>
    </location>
</feature>
<name>A0A853IH36_9GAMM</name>
<dbReference type="RefSeq" id="WP_180571798.1">
    <property type="nucleotide sequence ID" value="NZ_JACCKB010000157.1"/>
</dbReference>
<dbReference type="InterPro" id="IPR032047">
    <property type="entry name" value="ResT/TelK_cat"/>
</dbReference>
<dbReference type="Proteomes" id="UP000569732">
    <property type="component" value="Unassembled WGS sequence"/>
</dbReference>
<dbReference type="AlphaFoldDB" id="A0A853IH36"/>
<evidence type="ECO:0000259" key="1">
    <source>
        <dbReference type="Pfam" id="PF16684"/>
    </source>
</evidence>
<dbReference type="Gene3D" id="1.10.443.30">
    <property type="entry name" value="Telomere resolvase"/>
    <property type="match status" value="1"/>
</dbReference>
<protein>
    <recommendedName>
        <fullName evidence="1">Telomere resolvase ResT/TelK catalytic domain-containing protein</fullName>
    </recommendedName>
</protein>
<organism evidence="2 3">
    <name type="scientific">Spartinivicinus marinus</name>
    <dbReference type="NCBI Taxonomy" id="2994442"/>
    <lineage>
        <taxon>Bacteria</taxon>
        <taxon>Pseudomonadati</taxon>
        <taxon>Pseudomonadota</taxon>
        <taxon>Gammaproteobacteria</taxon>
        <taxon>Oceanospirillales</taxon>
        <taxon>Zooshikellaceae</taxon>
        <taxon>Spartinivicinus</taxon>
    </lineage>
</organism>
<proteinExistence type="predicted"/>
<reference evidence="2 3" key="1">
    <citation type="submission" date="2020-07" db="EMBL/GenBank/DDBJ databases">
        <title>Endozoicomonas sp. nov., isolated from sediment.</title>
        <authorList>
            <person name="Gu T."/>
        </authorList>
    </citation>
    <scope>NUCLEOTIDE SEQUENCE [LARGE SCALE GENOMIC DNA]</scope>
    <source>
        <strain evidence="2 3">SM1973</strain>
    </source>
</reference>
<dbReference type="InterPro" id="IPR038280">
    <property type="entry name" value="ResT/TelK_cat_sf"/>
</dbReference>
<dbReference type="EMBL" id="JACCKB010000157">
    <property type="protein sequence ID" value="NYZ69828.1"/>
    <property type="molecule type" value="Genomic_DNA"/>
</dbReference>
<keyword evidence="3" id="KW-1185">Reference proteome</keyword>
<comment type="caution">
    <text evidence="2">The sequence shown here is derived from an EMBL/GenBank/DDBJ whole genome shotgun (WGS) entry which is preliminary data.</text>
</comment>